<protein>
    <submittedName>
        <fullName evidence="3">Uncharacterized protein</fullName>
    </submittedName>
</protein>
<evidence type="ECO:0000313" key="3">
    <source>
        <dbReference type="EMBL" id="TGO73503.1"/>
    </source>
</evidence>
<accession>A0A4Z1JWF9</accession>
<gene>
    <name evidence="3" type="ORF">BELL_0356g00140</name>
</gene>
<feature type="transmembrane region" description="Helical" evidence="2">
    <location>
        <begin position="104"/>
        <end position="125"/>
    </location>
</feature>
<name>A0A4Z1JWF9_9HELO</name>
<keyword evidence="2" id="KW-1133">Transmembrane helix</keyword>
<keyword evidence="2" id="KW-0472">Membrane</keyword>
<evidence type="ECO:0000313" key="4">
    <source>
        <dbReference type="Proteomes" id="UP000297229"/>
    </source>
</evidence>
<evidence type="ECO:0000256" key="1">
    <source>
        <dbReference type="SAM" id="MobiDB-lite"/>
    </source>
</evidence>
<proteinExistence type="predicted"/>
<keyword evidence="2" id="KW-0812">Transmembrane</keyword>
<organism evidence="3 4">
    <name type="scientific">Botrytis elliptica</name>
    <dbReference type="NCBI Taxonomy" id="278938"/>
    <lineage>
        <taxon>Eukaryota</taxon>
        <taxon>Fungi</taxon>
        <taxon>Dikarya</taxon>
        <taxon>Ascomycota</taxon>
        <taxon>Pezizomycotina</taxon>
        <taxon>Leotiomycetes</taxon>
        <taxon>Helotiales</taxon>
        <taxon>Sclerotiniaceae</taxon>
        <taxon>Botrytis</taxon>
    </lineage>
</organism>
<keyword evidence="4" id="KW-1185">Reference proteome</keyword>
<dbReference type="EMBL" id="PQXM01000354">
    <property type="protein sequence ID" value="TGO73503.1"/>
    <property type="molecule type" value="Genomic_DNA"/>
</dbReference>
<feature type="compositionally biased region" description="Basic and acidic residues" evidence="1">
    <location>
        <begin position="82"/>
        <end position="96"/>
    </location>
</feature>
<dbReference type="AlphaFoldDB" id="A0A4Z1JWF9"/>
<evidence type="ECO:0000256" key="2">
    <source>
        <dbReference type="SAM" id="Phobius"/>
    </source>
</evidence>
<comment type="caution">
    <text evidence="3">The sequence shown here is derived from an EMBL/GenBank/DDBJ whole genome shotgun (WGS) entry which is preliminary data.</text>
</comment>
<feature type="region of interest" description="Disordered" evidence="1">
    <location>
        <begin position="43"/>
        <end position="96"/>
    </location>
</feature>
<reference evidence="3 4" key="1">
    <citation type="submission" date="2017-12" db="EMBL/GenBank/DDBJ databases">
        <title>Comparative genomics of Botrytis spp.</title>
        <authorList>
            <person name="Valero-Jimenez C.A."/>
            <person name="Tapia P."/>
            <person name="Veloso J."/>
            <person name="Silva-Moreno E."/>
            <person name="Staats M."/>
            <person name="Valdes J.H."/>
            <person name="Van Kan J.A.L."/>
        </authorList>
    </citation>
    <scope>NUCLEOTIDE SEQUENCE [LARGE SCALE GENOMIC DNA]</scope>
    <source>
        <strain evidence="3 4">Be9601</strain>
    </source>
</reference>
<sequence>MNAEAQYFQYLAQSAGTDSRARRRPTPEFTDWNFLTEWERSMQPKKKFPKFQNEPLEENLSNPQEPIPKYDTPPQSQDESPETTHEIDEQQKQSRKDNGMFQRYIIPVSVLIGALIFSILSHSFFSAAGNFVKNVLEAFLVLFVFRPDQLHALIEILWGCFKCLENFPQFY</sequence>
<dbReference type="Proteomes" id="UP000297229">
    <property type="component" value="Unassembled WGS sequence"/>
</dbReference>